<dbReference type="OrthoDB" id="8030263at2"/>
<dbReference type="PROSITE" id="PS51257">
    <property type="entry name" value="PROKAR_LIPOPROTEIN"/>
    <property type="match status" value="1"/>
</dbReference>
<sequence>MMRPLLALPLLLAVSACNGPSIATQWKLRNFNIATADLAQTRFALGGPPWTMATPERATLEVRYWRDGDDESEARTVALRLQKAAHPSDVEALEKAGGPQSLAVIELTPASLAAARAAQQETARLKAEGAKTRGRIHLAGNLGCRREDIAAGPIPIDVFIHADDETGWLPLNSGLDVRQSAKDETELNEFLPPCPGRQARTR</sequence>
<proteinExistence type="predicted"/>
<accession>A0A6B8KD90</accession>
<reference evidence="3 4" key="1">
    <citation type="submission" date="2019-11" db="EMBL/GenBank/DDBJ databases">
        <title>The genome sequence of Methylocystis heyeri.</title>
        <authorList>
            <person name="Oshkin I.Y."/>
            <person name="Miroshnikov K."/>
            <person name="Dedysh S.N."/>
        </authorList>
    </citation>
    <scope>NUCLEOTIDE SEQUENCE [LARGE SCALE GENOMIC DNA]</scope>
    <source>
        <strain evidence="3 4">H2</strain>
    </source>
</reference>
<evidence type="ECO:0000313" key="3">
    <source>
        <dbReference type="EMBL" id="QGM45657.1"/>
    </source>
</evidence>
<organism evidence="3 4">
    <name type="scientific">Methylocystis heyeri</name>
    <dbReference type="NCBI Taxonomy" id="391905"/>
    <lineage>
        <taxon>Bacteria</taxon>
        <taxon>Pseudomonadati</taxon>
        <taxon>Pseudomonadota</taxon>
        <taxon>Alphaproteobacteria</taxon>
        <taxon>Hyphomicrobiales</taxon>
        <taxon>Methylocystaceae</taxon>
        <taxon>Methylocystis</taxon>
    </lineage>
</organism>
<keyword evidence="4" id="KW-1185">Reference proteome</keyword>
<keyword evidence="2" id="KW-0732">Signal</keyword>
<dbReference type="KEGG" id="mhey:H2LOC_008060"/>
<evidence type="ECO:0000256" key="1">
    <source>
        <dbReference type="SAM" id="MobiDB-lite"/>
    </source>
</evidence>
<gene>
    <name evidence="3" type="ORF">H2LOC_008060</name>
</gene>
<evidence type="ECO:0000256" key="2">
    <source>
        <dbReference type="SAM" id="SignalP"/>
    </source>
</evidence>
<dbReference type="EMBL" id="CP046052">
    <property type="protein sequence ID" value="QGM45657.1"/>
    <property type="molecule type" value="Genomic_DNA"/>
</dbReference>
<protein>
    <recommendedName>
        <fullName evidence="5">DUF3313 family protein</fullName>
    </recommendedName>
</protein>
<dbReference type="AlphaFoldDB" id="A0A6B8KD90"/>
<dbReference type="RefSeq" id="WP_136495931.1">
    <property type="nucleotide sequence ID" value="NZ_CP046052.1"/>
</dbReference>
<evidence type="ECO:0008006" key="5">
    <source>
        <dbReference type="Google" id="ProtNLM"/>
    </source>
</evidence>
<dbReference type="Proteomes" id="UP000309061">
    <property type="component" value="Chromosome"/>
</dbReference>
<feature type="region of interest" description="Disordered" evidence="1">
    <location>
        <begin position="183"/>
        <end position="202"/>
    </location>
</feature>
<feature type="signal peptide" evidence="2">
    <location>
        <begin position="1"/>
        <end position="23"/>
    </location>
</feature>
<evidence type="ECO:0000313" key="4">
    <source>
        <dbReference type="Proteomes" id="UP000309061"/>
    </source>
</evidence>
<name>A0A6B8KD90_9HYPH</name>
<feature type="chain" id="PRO_5025586089" description="DUF3313 family protein" evidence="2">
    <location>
        <begin position="24"/>
        <end position="202"/>
    </location>
</feature>